<accession>A0A7C5E2T1</accession>
<dbReference type="Gene3D" id="3.40.50.720">
    <property type="entry name" value="NAD(P)-binding Rossmann-like Domain"/>
    <property type="match status" value="1"/>
</dbReference>
<feature type="domain" description="DUF2520" evidence="2">
    <location>
        <begin position="133"/>
        <end position="258"/>
    </location>
</feature>
<name>A0A7C5E2T1_9BACT</name>
<dbReference type="PANTHER" id="PTHR40459">
    <property type="entry name" value="CONSERVED HYPOTHETICAL ALANINE AND LEUCINE RICH PROTEIN"/>
    <property type="match status" value="1"/>
</dbReference>
<dbReference type="AlphaFoldDB" id="A0A7C5E2T1"/>
<dbReference type="Gene3D" id="1.10.1040.20">
    <property type="entry name" value="ProC-like, C-terminal domain"/>
    <property type="match status" value="1"/>
</dbReference>
<dbReference type="Pfam" id="PF10728">
    <property type="entry name" value="DUF2520"/>
    <property type="match status" value="1"/>
</dbReference>
<dbReference type="InterPro" id="IPR008927">
    <property type="entry name" value="6-PGluconate_DH-like_C_sf"/>
</dbReference>
<dbReference type="EMBL" id="DRTH01000224">
    <property type="protein sequence ID" value="HHF08862.1"/>
    <property type="molecule type" value="Genomic_DNA"/>
</dbReference>
<evidence type="ECO:0000259" key="1">
    <source>
        <dbReference type="Pfam" id="PF01488"/>
    </source>
</evidence>
<feature type="domain" description="Quinate/shikimate 5-dehydrogenase/glutamyl-tRNA reductase" evidence="1">
    <location>
        <begin position="2"/>
        <end position="75"/>
    </location>
</feature>
<proteinExistence type="predicted"/>
<dbReference type="Proteomes" id="UP000886129">
    <property type="component" value="Unassembled WGS sequence"/>
</dbReference>
<dbReference type="InterPro" id="IPR006151">
    <property type="entry name" value="Shikm_DH/Glu-tRNA_Rdtase"/>
</dbReference>
<dbReference type="Pfam" id="PF01488">
    <property type="entry name" value="Shikimate_DH"/>
    <property type="match status" value="1"/>
</dbReference>
<dbReference type="SUPFAM" id="SSF48179">
    <property type="entry name" value="6-phosphogluconate dehydrogenase C-terminal domain-like"/>
    <property type="match status" value="1"/>
</dbReference>
<dbReference type="PANTHER" id="PTHR40459:SF1">
    <property type="entry name" value="CONSERVED HYPOTHETICAL ALANINE AND LEUCINE RICH PROTEIN"/>
    <property type="match status" value="1"/>
</dbReference>
<reference evidence="3" key="1">
    <citation type="journal article" date="2020" name="mSystems">
        <title>Genome- and Community-Level Interaction Insights into Carbon Utilization and Element Cycling Functions of Hydrothermarchaeota in Hydrothermal Sediment.</title>
        <authorList>
            <person name="Zhou Z."/>
            <person name="Liu Y."/>
            <person name="Xu W."/>
            <person name="Pan J."/>
            <person name="Luo Z.H."/>
            <person name="Li M."/>
        </authorList>
    </citation>
    <scope>NUCLEOTIDE SEQUENCE [LARGE SCALE GENOMIC DNA]</scope>
    <source>
        <strain evidence="3">HyVt-80</strain>
    </source>
</reference>
<dbReference type="InterPro" id="IPR018931">
    <property type="entry name" value="DUF2520"/>
</dbReference>
<dbReference type="InterPro" id="IPR036291">
    <property type="entry name" value="NAD(P)-bd_dom_sf"/>
</dbReference>
<dbReference type="SUPFAM" id="SSF51735">
    <property type="entry name" value="NAD(P)-binding Rossmann-fold domains"/>
    <property type="match status" value="1"/>
</dbReference>
<protein>
    <submittedName>
        <fullName evidence="3">DUF2520 domain-containing protein</fullName>
    </submittedName>
</protein>
<evidence type="ECO:0000259" key="2">
    <source>
        <dbReference type="Pfam" id="PF10728"/>
    </source>
</evidence>
<evidence type="ECO:0000313" key="3">
    <source>
        <dbReference type="EMBL" id="HHF08862.1"/>
    </source>
</evidence>
<organism evidence="3">
    <name type="scientific">Kosmotoga arenicorallina</name>
    <dbReference type="NCBI Taxonomy" id="688066"/>
    <lineage>
        <taxon>Bacteria</taxon>
        <taxon>Thermotogati</taxon>
        <taxon>Thermotogota</taxon>
        <taxon>Thermotogae</taxon>
        <taxon>Kosmotogales</taxon>
        <taxon>Kosmotogaceae</taxon>
        <taxon>Kosmotoga</taxon>
    </lineage>
</organism>
<dbReference type="InterPro" id="IPR037108">
    <property type="entry name" value="TM1727-like_C_sf"/>
</dbReference>
<sequence length="267" mass="29646">MRISVVGIGKAGSLLARFLYSRGYTISHLINRTVERAEWLAGELSDSKAGGFELLPELDGVVIIATSDSAIRETFEKIWKLNHKPEYFIHLSGAVSSYVFKEAAEAGKGVASFHPNLSISSFSLSPNILKKVIFGLEGNEKGTSFLISLAEKEELRCVNITTEGKPLYHTAAVFSSNFSQLMLKQAKDLYQKKLGFTNQDVVELLTSYLEGLLEKVKAGTLEEFSGPAARKDQETLEIERELLLKINPQLGRLYEELSCMIQHLRGD</sequence>
<gene>
    <name evidence="3" type="ORF">ENL26_03760</name>
</gene>
<comment type="caution">
    <text evidence="3">The sequence shown here is derived from an EMBL/GenBank/DDBJ whole genome shotgun (WGS) entry which is preliminary data.</text>
</comment>